<dbReference type="PATRIC" id="fig|251707.3.peg.1163"/>
<dbReference type="Gene3D" id="3.30.300.30">
    <property type="match status" value="1"/>
</dbReference>
<evidence type="ECO:0000313" key="5">
    <source>
        <dbReference type="Proteomes" id="UP000050562"/>
    </source>
</evidence>
<dbReference type="GO" id="GO:0031956">
    <property type="term" value="F:medium-chain fatty acid-CoA ligase activity"/>
    <property type="evidence" value="ECO:0007669"/>
    <property type="project" value="TreeGrafter"/>
</dbReference>
<comment type="similarity">
    <text evidence="1">Belongs to the ATP-dependent AMP-binding enzyme family.</text>
</comment>
<dbReference type="RefSeq" id="WP_137202230.1">
    <property type="nucleotide sequence ID" value="NZ_LJRC01000105.1"/>
</dbReference>
<gene>
    <name evidence="4" type="ORF">ALO52_00885</name>
</gene>
<dbReference type="EMBL" id="LJRC01000105">
    <property type="protein sequence ID" value="KPY38061.1"/>
    <property type="molecule type" value="Genomic_DNA"/>
</dbReference>
<keyword evidence="2" id="KW-0436">Ligase</keyword>
<dbReference type="Pfam" id="PF00501">
    <property type="entry name" value="AMP-binding"/>
    <property type="match status" value="1"/>
</dbReference>
<evidence type="ECO:0000256" key="2">
    <source>
        <dbReference type="ARBA" id="ARBA00022598"/>
    </source>
</evidence>
<dbReference type="PANTHER" id="PTHR43201:SF5">
    <property type="entry name" value="MEDIUM-CHAIN ACYL-COA LIGASE ACSF2, MITOCHONDRIAL"/>
    <property type="match status" value="1"/>
</dbReference>
<dbReference type="InterPro" id="IPR042099">
    <property type="entry name" value="ANL_N_sf"/>
</dbReference>
<sequence>MSFLGASNSIDLLGRQVAEHRSMKLQDPRATNWPSVVSGNLFIDRSLVWANKLRAAVSDVNSPIVILMRLGVEPASLLFGALQAGLFPILMKPATPVHLLIEAARETHCFLVAVPVSLKGEIAKLGFVLVSGNQDYAILRVPYPLLPHSQLPREPLIGILSSGSTGKPKIIVHTLDRLLHNAKLHADSVGLLADDTVALTLPLNFSAGLVAGLLSTLITGANGVFVDTQKVSPRRLLTNYKISVCMATPATVMNLYDPLTLGKARLVTVGGDSLNYRVASELVKNCGPNTNIYSTYGMTEAGPRISSSIVTQEVLECFNAVPLGEPLEGVELELKPTGPDQYAEELYVHTPTAMYGYLDRASDISNCQDRPFGTIRTGDLFKVVNGGLLFAGRSGRLIVRGGENIYPSVIESAILKYLDIDDVWVTSEPDEKLGQVAKAYVVGDKKFDINYMSRRLRRFLPSSYIPAIWEYAEKLPAQAKK</sequence>
<reference evidence="4 5" key="1">
    <citation type="submission" date="2015-09" db="EMBL/GenBank/DDBJ databases">
        <title>Genome announcement of multiple Pseudomonas syringae strains.</title>
        <authorList>
            <person name="Thakur S."/>
            <person name="Wang P.W."/>
            <person name="Gong Y."/>
            <person name="Weir B.S."/>
            <person name="Guttman D.S."/>
        </authorList>
    </citation>
    <scope>NUCLEOTIDE SEQUENCE [LARGE SCALE GENOMIC DNA]</scope>
    <source>
        <strain evidence="4 5">ICMP3956</strain>
    </source>
</reference>
<name>A0A0P9Y7H0_9PSED</name>
<evidence type="ECO:0000256" key="1">
    <source>
        <dbReference type="ARBA" id="ARBA00006432"/>
    </source>
</evidence>
<dbReference type="Proteomes" id="UP000050562">
    <property type="component" value="Unassembled WGS sequence"/>
</dbReference>
<feature type="domain" description="AMP-dependent synthetase/ligase" evidence="3">
    <location>
        <begin position="50"/>
        <end position="358"/>
    </location>
</feature>
<dbReference type="AlphaFoldDB" id="A0A0P9Y7H0"/>
<protein>
    <recommendedName>
        <fullName evidence="3">AMP-dependent synthetase/ligase domain-containing protein</fullName>
    </recommendedName>
</protein>
<dbReference type="SUPFAM" id="SSF56801">
    <property type="entry name" value="Acetyl-CoA synthetase-like"/>
    <property type="match status" value="1"/>
</dbReference>
<dbReference type="InterPro" id="IPR000873">
    <property type="entry name" value="AMP-dep_synth/lig_dom"/>
</dbReference>
<accession>A0A0P9Y7H0</accession>
<evidence type="ECO:0000259" key="3">
    <source>
        <dbReference type="Pfam" id="PF00501"/>
    </source>
</evidence>
<dbReference type="GO" id="GO:0006631">
    <property type="term" value="P:fatty acid metabolic process"/>
    <property type="evidence" value="ECO:0007669"/>
    <property type="project" value="TreeGrafter"/>
</dbReference>
<evidence type="ECO:0000313" key="4">
    <source>
        <dbReference type="EMBL" id="KPY38061.1"/>
    </source>
</evidence>
<dbReference type="InterPro" id="IPR045851">
    <property type="entry name" value="AMP-bd_C_sf"/>
</dbReference>
<comment type="caution">
    <text evidence="4">The sequence shown here is derived from an EMBL/GenBank/DDBJ whole genome shotgun (WGS) entry which is preliminary data.</text>
</comment>
<organism evidence="4 5">
    <name type="scientific">Pseudomonas syringae pv. primulae</name>
    <dbReference type="NCBI Taxonomy" id="251707"/>
    <lineage>
        <taxon>Bacteria</taxon>
        <taxon>Pseudomonadati</taxon>
        <taxon>Pseudomonadota</taxon>
        <taxon>Gammaproteobacteria</taxon>
        <taxon>Pseudomonadales</taxon>
        <taxon>Pseudomonadaceae</taxon>
        <taxon>Pseudomonas</taxon>
    </lineage>
</organism>
<dbReference type="CDD" id="cd04433">
    <property type="entry name" value="AFD_class_I"/>
    <property type="match status" value="1"/>
</dbReference>
<dbReference type="PANTHER" id="PTHR43201">
    <property type="entry name" value="ACYL-COA SYNTHETASE"/>
    <property type="match status" value="1"/>
</dbReference>
<dbReference type="Gene3D" id="3.40.50.12780">
    <property type="entry name" value="N-terminal domain of ligase-like"/>
    <property type="match status" value="1"/>
</dbReference>
<proteinExistence type="inferred from homology"/>